<dbReference type="GO" id="GO:0016491">
    <property type="term" value="F:oxidoreductase activity"/>
    <property type="evidence" value="ECO:0007669"/>
    <property type="project" value="InterPro"/>
</dbReference>
<feature type="domain" description="DSBA-like thioredoxin" evidence="1">
    <location>
        <begin position="10"/>
        <end position="207"/>
    </location>
</feature>
<accession>A0A4R9JY04</accession>
<dbReference type="PANTHER" id="PTHR13887:SF41">
    <property type="entry name" value="THIOREDOXIN SUPERFAMILY PROTEIN"/>
    <property type="match status" value="1"/>
</dbReference>
<gene>
    <name evidence="2" type="ORF">EHQ58_17270</name>
</gene>
<dbReference type="OrthoDB" id="9799122at2"/>
<reference evidence="2" key="1">
    <citation type="journal article" date="2019" name="PLoS Negl. Trop. Dis.">
        <title>Revisiting the worldwide diversity of Leptospira species in the environment.</title>
        <authorList>
            <person name="Vincent A.T."/>
            <person name="Schiettekatte O."/>
            <person name="Bourhy P."/>
            <person name="Veyrier F.J."/>
            <person name="Picardeau M."/>
        </authorList>
    </citation>
    <scope>NUCLEOTIDE SEQUENCE [LARGE SCALE GENOMIC DNA]</scope>
    <source>
        <strain evidence="2">201702476</strain>
    </source>
</reference>
<dbReference type="SUPFAM" id="SSF52833">
    <property type="entry name" value="Thioredoxin-like"/>
    <property type="match status" value="1"/>
</dbReference>
<dbReference type="Proteomes" id="UP000297693">
    <property type="component" value="Unassembled WGS sequence"/>
</dbReference>
<dbReference type="RefSeq" id="WP_135625229.1">
    <property type="nucleotide sequence ID" value="NZ_RQGD01000046.1"/>
</dbReference>
<comment type="caution">
    <text evidence="2">The sequence shown here is derived from an EMBL/GenBank/DDBJ whole genome shotgun (WGS) entry which is preliminary data.</text>
</comment>
<dbReference type="AlphaFoldDB" id="A0A4R9JY04"/>
<dbReference type="Pfam" id="PF01323">
    <property type="entry name" value="DSBA"/>
    <property type="match status" value="1"/>
</dbReference>
<evidence type="ECO:0000259" key="1">
    <source>
        <dbReference type="Pfam" id="PF01323"/>
    </source>
</evidence>
<keyword evidence="3" id="KW-1185">Reference proteome</keyword>
<evidence type="ECO:0000313" key="2">
    <source>
        <dbReference type="EMBL" id="TGL56377.1"/>
    </source>
</evidence>
<dbReference type="InterPro" id="IPR036249">
    <property type="entry name" value="Thioredoxin-like_sf"/>
</dbReference>
<proteinExistence type="predicted"/>
<dbReference type="CDD" id="cd03024">
    <property type="entry name" value="DsbA_FrnE"/>
    <property type="match status" value="1"/>
</dbReference>
<dbReference type="InterPro" id="IPR001853">
    <property type="entry name" value="DSBA-like_thioredoxin_dom"/>
</dbReference>
<evidence type="ECO:0000313" key="3">
    <source>
        <dbReference type="Proteomes" id="UP000297693"/>
    </source>
</evidence>
<sequence length="223" mass="25422">MTATPNSMKIDIVSDVVCPWCYVGKKKLEIALGKMQDEVQAEIQWRPFQLSPEVPEEGRDYKDHLVEKFGSLSGLDGAWKRLTQIGSELGIDFKFEDIEKSVNTLRLHALIGSLGDAVSQDKVAEIFFRAHFENGLDLTQKSVVFGLVKDFFKDEAAFDTVWDDDKRKEEIRQEISYYHQNGISGVPYFIFQNKYAVSGAQNPEVFIDVMRTILKEESSNKNL</sequence>
<protein>
    <submittedName>
        <fullName evidence="2">DsbA family oxidoreductase</fullName>
    </submittedName>
</protein>
<organism evidence="2 3">
    <name type="scientific">Leptospira ognonensis</name>
    <dbReference type="NCBI Taxonomy" id="2484945"/>
    <lineage>
        <taxon>Bacteria</taxon>
        <taxon>Pseudomonadati</taxon>
        <taxon>Spirochaetota</taxon>
        <taxon>Spirochaetia</taxon>
        <taxon>Leptospirales</taxon>
        <taxon>Leptospiraceae</taxon>
        <taxon>Leptospira</taxon>
    </lineage>
</organism>
<dbReference type="EMBL" id="RQGD01000046">
    <property type="protein sequence ID" value="TGL56377.1"/>
    <property type="molecule type" value="Genomic_DNA"/>
</dbReference>
<dbReference type="Gene3D" id="3.40.30.10">
    <property type="entry name" value="Glutaredoxin"/>
    <property type="match status" value="1"/>
</dbReference>
<dbReference type="PANTHER" id="PTHR13887">
    <property type="entry name" value="GLUTATHIONE S-TRANSFERASE KAPPA"/>
    <property type="match status" value="1"/>
</dbReference>
<name>A0A4R9JY04_9LEPT</name>